<feature type="domain" description="HAT C-terminal dimerisation" evidence="1">
    <location>
        <begin position="811"/>
        <end position="876"/>
    </location>
</feature>
<feature type="non-terminal residue" evidence="2">
    <location>
        <position position="1"/>
    </location>
</feature>
<evidence type="ECO:0000259" key="1">
    <source>
        <dbReference type="Pfam" id="PF05699"/>
    </source>
</evidence>
<dbReference type="InterPro" id="IPR008906">
    <property type="entry name" value="HATC_C_dom"/>
</dbReference>
<protein>
    <submittedName>
        <fullName evidence="2">Zinc finger MYM-type protein 1-like</fullName>
    </submittedName>
</protein>
<gene>
    <name evidence="2" type="ORF">FWK35_00034687</name>
</gene>
<dbReference type="SUPFAM" id="SSF53098">
    <property type="entry name" value="Ribonuclease H-like"/>
    <property type="match status" value="1"/>
</dbReference>
<dbReference type="Pfam" id="PF05699">
    <property type="entry name" value="Dimer_Tnp_hAT"/>
    <property type="match status" value="1"/>
</dbReference>
<dbReference type="Proteomes" id="UP000478052">
    <property type="component" value="Unassembled WGS sequence"/>
</dbReference>
<dbReference type="PANTHER" id="PTHR45749">
    <property type="match status" value="1"/>
</dbReference>
<evidence type="ECO:0000313" key="3">
    <source>
        <dbReference type="Proteomes" id="UP000478052"/>
    </source>
</evidence>
<dbReference type="GO" id="GO:0046983">
    <property type="term" value="F:protein dimerization activity"/>
    <property type="evidence" value="ECO:0007669"/>
    <property type="project" value="InterPro"/>
</dbReference>
<dbReference type="AlphaFoldDB" id="A0A6G0VUJ6"/>
<accession>A0A6G0VUJ6</accession>
<keyword evidence="3" id="KW-1185">Reference proteome</keyword>
<dbReference type="InterPro" id="IPR012337">
    <property type="entry name" value="RNaseH-like_sf"/>
</dbReference>
<dbReference type="EMBL" id="VUJU01011688">
    <property type="protein sequence ID" value="KAF0710322.1"/>
    <property type="molecule type" value="Genomic_DNA"/>
</dbReference>
<organism evidence="2 3">
    <name type="scientific">Aphis craccivora</name>
    <name type="common">Cowpea aphid</name>
    <dbReference type="NCBI Taxonomy" id="307492"/>
    <lineage>
        <taxon>Eukaryota</taxon>
        <taxon>Metazoa</taxon>
        <taxon>Ecdysozoa</taxon>
        <taxon>Arthropoda</taxon>
        <taxon>Hexapoda</taxon>
        <taxon>Insecta</taxon>
        <taxon>Pterygota</taxon>
        <taxon>Neoptera</taxon>
        <taxon>Paraneoptera</taxon>
        <taxon>Hemiptera</taxon>
        <taxon>Sternorrhyncha</taxon>
        <taxon>Aphidomorpha</taxon>
        <taxon>Aphidoidea</taxon>
        <taxon>Aphididae</taxon>
        <taxon>Aphidini</taxon>
        <taxon>Aphis</taxon>
        <taxon>Aphis</taxon>
    </lineage>
</organism>
<dbReference type="PANTHER" id="PTHR45749:SF21">
    <property type="entry name" value="DUF4371 DOMAIN-CONTAINING PROTEIN"/>
    <property type="match status" value="1"/>
</dbReference>
<reference evidence="2 3" key="1">
    <citation type="submission" date="2019-08" db="EMBL/GenBank/DDBJ databases">
        <title>Whole genome of Aphis craccivora.</title>
        <authorList>
            <person name="Voronova N.V."/>
            <person name="Shulinski R.S."/>
            <person name="Bandarenka Y.V."/>
            <person name="Zhorov D.G."/>
            <person name="Warner D."/>
        </authorList>
    </citation>
    <scope>NUCLEOTIDE SEQUENCE [LARGE SCALE GENOMIC DNA]</scope>
    <source>
        <strain evidence="2">180601</strain>
        <tissue evidence="2">Whole Body</tissue>
    </source>
</reference>
<comment type="caution">
    <text evidence="2">The sequence shown here is derived from an EMBL/GenBank/DDBJ whole genome shotgun (WGS) entry which is preliminary data.</text>
</comment>
<evidence type="ECO:0000313" key="2">
    <source>
        <dbReference type="EMBL" id="KAF0710322.1"/>
    </source>
</evidence>
<dbReference type="OrthoDB" id="6598850at2759"/>
<name>A0A6G0VUJ6_APHCR</name>
<feature type="non-terminal residue" evidence="2">
    <location>
        <position position="908"/>
    </location>
</feature>
<proteinExistence type="predicted"/>
<sequence length="908" mass="103686">KKRKYESGALKRNKKNKEALFQCANDKKQTKINFFSQNNLQGTDNELSKNTIVKSAAVLFESVLINDNVIENNNVKTSSINCTNSISNVKITDNNSAKFDNDYFKKPNEQNFVEYWLFHPYQPENNIPFSSLKAYFRKDGGKRMWVSYNCKNSSLYCCICLAYGDGTGIFSIGLMKWKHVYERIEEHEFTLTHGHNVEAHLIRKNCASVDSLIKYGLSSVRKNQVENNRLVLTRIIEIVKLIGKRGLSYRGQKYEAAYTLNDSSLDHGNFLEMVLLVGKFDPVLKSHLDKVIKKSTTIHNSGSKQGGGLLTFLSKTTVNYIVEALSQIIKSIISKEVEKAGMYSVQLDTTQDITVVDQCSIIVRYVIDTKIYERLIAMVKCTSSKGIDFVNLLLNNFTKLGINSKNCIGNSTDGAANMQGAYSGFSKKLSEVTLTQTHIWCYAHVLNLVICDITNKILQGISLFGLINGCAVFLKESYTRMDVWTNKNTKQRICCIGDTRWWSKDSALTKVFGYFNCFDDSLFVELVTSLEEICENSKIKPEARLKAIGYIEGLCKYETILTAQIYLRIFNITTPLSKYLQGYGVNFVAAFQMVNQTLNSLKNINRDFTCIKQAADSFIRWANNKLDKIEKTSIQISDSLAPNRQRKKTKQFAYESTDDLIMNPLKSFEVNVYNVIFDSVIQSIELRFEKHKELFADFNCLDPNNFYTNGCLPEDALKNIFTKIEPFQINLSYEQLRLEYIDFVSKWDKLKINCTNIYNTQKKSFEEDLDESDNSAVFVIIVENMSEEPCTHQADNTSRPIKCCVVCCFSVLVNYNLYTNAYPTLYLCYKLLLSFSVTQVGCERSFSKLKYIKNYLRNSMTQEHLESFILLSIEKDIMNSISTDTIIDKVALNSDSLKKLLIVVCTVL</sequence>